<dbReference type="Proteomes" id="UP000886818">
    <property type="component" value="Chromosome"/>
</dbReference>
<evidence type="ECO:0000313" key="3">
    <source>
        <dbReference type="Proteomes" id="UP000886818"/>
    </source>
</evidence>
<proteinExistence type="predicted"/>
<keyword evidence="3" id="KW-1185">Reference proteome</keyword>
<dbReference type="CDD" id="cd02966">
    <property type="entry name" value="TlpA_like_family"/>
    <property type="match status" value="1"/>
</dbReference>
<accession>A0ABX8REZ5</accession>
<dbReference type="InterPro" id="IPR013766">
    <property type="entry name" value="Thioredoxin_domain"/>
</dbReference>
<dbReference type="PANTHER" id="PTHR42852:SF17">
    <property type="entry name" value="THIOREDOXIN-LIKE PROTEIN HI_1115"/>
    <property type="match status" value="1"/>
</dbReference>
<name>A0ABX8REZ5_9CLOT</name>
<evidence type="ECO:0000259" key="1">
    <source>
        <dbReference type="PROSITE" id="PS51352"/>
    </source>
</evidence>
<dbReference type="InterPro" id="IPR050553">
    <property type="entry name" value="Thioredoxin_ResA/DsbE_sf"/>
</dbReference>
<organism evidence="2 3">
    <name type="scientific">Crassaminicella indica</name>
    <dbReference type="NCBI Taxonomy" id="2855394"/>
    <lineage>
        <taxon>Bacteria</taxon>
        <taxon>Bacillati</taxon>
        <taxon>Bacillota</taxon>
        <taxon>Clostridia</taxon>
        <taxon>Eubacteriales</taxon>
        <taxon>Clostridiaceae</taxon>
        <taxon>Crassaminicella</taxon>
    </lineage>
</organism>
<dbReference type="RefSeq" id="WP_218283570.1">
    <property type="nucleotide sequence ID" value="NZ_CP078093.1"/>
</dbReference>
<dbReference type="Pfam" id="PF00578">
    <property type="entry name" value="AhpC-TSA"/>
    <property type="match status" value="1"/>
</dbReference>
<gene>
    <name evidence="2" type="ORF">KVH43_03910</name>
</gene>
<evidence type="ECO:0000313" key="2">
    <source>
        <dbReference type="EMBL" id="QXM06877.1"/>
    </source>
</evidence>
<dbReference type="PANTHER" id="PTHR42852">
    <property type="entry name" value="THIOL:DISULFIDE INTERCHANGE PROTEIN DSBE"/>
    <property type="match status" value="1"/>
</dbReference>
<protein>
    <submittedName>
        <fullName evidence="2">TlpA family protein disulfide reductase</fullName>
    </submittedName>
</protein>
<dbReference type="PROSITE" id="PS51352">
    <property type="entry name" value="THIOREDOXIN_2"/>
    <property type="match status" value="1"/>
</dbReference>
<dbReference type="EMBL" id="CP078093">
    <property type="protein sequence ID" value="QXM06877.1"/>
    <property type="molecule type" value="Genomic_DNA"/>
</dbReference>
<dbReference type="InterPro" id="IPR000866">
    <property type="entry name" value="AhpC/TSA"/>
</dbReference>
<reference evidence="2" key="1">
    <citation type="submission" date="2021-07" db="EMBL/GenBank/DDBJ databases">
        <title>Complete genome sequence of Crassaminicella sp. 143-21, isolated from a deep-sea hydrothermal vent.</title>
        <authorList>
            <person name="Li X."/>
        </authorList>
    </citation>
    <scope>NUCLEOTIDE SEQUENCE</scope>
    <source>
        <strain evidence="2">143-21</strain>
    </source>
</reference>
<feature type="domain" description="Thioredoxin" evidence="1">
    <location>
        <begin position="51"/>
        <end position="193"/>
    </location>
</feature>
<sequence length="194" mass="22144">MYKKWIIVLVIIVLGTAALGGYLKKEEPKKDPVVESENDDEKDQVIEENGVFVGDKAYDFTLLDKEGNEIKLSDLKGKVVFLNFFTTWSGACNQEMPHIQEIYEKYQEKNIVVLAVNVLAAEKKDAKGVNDFLDEKGYTFPILYDVDGEISVKYKVRTYPTTYIIDEEGIIKEAVTQSMDKKTMLEKIENVLNK</sequence>